<evidence type="ECO:0000256" key="3">
    <source>
        <dbReference type="ARBA" id="ARBA00023002"/>
    </source>
</evidence>
<dbReference type="Gene3D" id="1.20.140.10">
    <property type="entry name" value="Butyryl-CoA Dehydrogenase, subunit A, domain 3"/>
    <property type="match status" value="1"/>
</dbReference>
<dbReference type="EMBL" id="BARS01034633">
    <property type="protein sequence ID" value="GAG24482.1"/>
    <property type="molecule type" value="Genomic_DNA"/>
</dbReference>
<organism evidence="5">
    <name type="scientific">marine sediment metagenome</name>
    <dbReference type="NCBI Taxonomy" id="412755"/>
    <lineage>
        <taxon>unclassified sequences</taxon>
        <taxon>metagenomes</taxon>
        <taxon>ecological metagenomes</taxon>
    </lineage>
</organism>
<evidence type="ECO:0000256" key="1">
    <source>
        <dbReference type="ARBA" id="ARBA00022630"/>
    </source>
</evidence>
<dbReference type="InterPro" id="IPR036250">
    <property type="entry name" value="AcylCo_DH-like_C"/>
</dbReference>
<keyword evidence="2" id="KW-0274">FAD</keyword>
<dbReference type="GO" id="GO:0003995">
    <property type="term" value="F:acyl-CoA dehydrogenase activity"/>
    <property type="evidence" value="ECO:0007669"/>
    <property type="project" value="TreeGrafter"/>
</dbReference>
<accession>X0WMP7</accession>
<keyword evidence="1" id="KW-0285">Flavoprotein</keyword>
<dbReference type="Pfam" id="PF00441">
    <property type="entry name" value="Acyl-CoA_dh_1"/>
    <property type="match status" value="1"/>
</dbReference>
<name>X0WMP7_9ZZZZ</name>
<proteinExistence type="predicted"/>
<reference evidence="5" key="1">
    <citation type="journal article" date="2014" name="Front. Microbiol.">
        <title>High frequency of phylogenetically diverse reductive dehalogenase-homologous genes in deep subseafloor sedimentary metagenomes.</title>
        <authorList>
            <person name="Kawai M."/>
            <person name="Futagami T."/>
            <person name="Toyoda A."/>
            <person name="Takaki Y."/>
            <person name="Nishi S."/>
            <person name="Hori S."/>
            <person name="Arai W."/>
            <person name="Tsubouchi T."/>
            <person name="Morono Y."/>
            <person name="Uchiyama I."/>
            <person name="Ito T."/>
            <person name="Fujiyama A."/>
            <person name="Inagaki F."/>
            <person name="Takami H."/>
        </authorList>
    </citation>
    <scope>NUCLEOTIDE SEQUENCE</scope>
    <source>
        <strain evidence="5">Expedition CK06-06</strain>
    </source>
</reference>
<dbReference type="PANTHER" id="PTHR43884">
    <property type="entry name" value="ACYL-COA DEHYDROGENASE"/>
    <property type="match status" value="1"/>
</dbReference>
<dbReference type="SUPFAM" id="SSF47203">
    <property type="entry name" value="Acyl-CoA dehydrogenase C-terminal domain-like"/>
    <property type="match status" value="1"/>
</dbReference>
<gene>
    <name evidence="5" type="ORF">S01H1_53480</name>
</gene>
<sequence>IGTLDAGADVLDPVIDRVATALSAEMMGGVQDAFERTVQFLKDREQFGVKIGTFQGLKHRAARWFCEVELSKSIVLKTLRAHDTGSSEAPSLSSVCKARLSDTFRYSGEEGIQMHGGIGVTDEEDIGFYMKRARVSELLFGDASFHRDRFANLQSF</sequence>
<dbReference type="PANTHER" id="PTHR43884:SF20">
    <property type="entry name" value="ACYL-COA DEHYDROGENASE FADE28"/>
    <property type="match status" value="1"/>
</dbReference>
<protein>
    <recommendedName>
        <fullName evidence="4">Acyl-CoA dehydrogenase/oxidase C-terminal domain-containing protein</fullName>
    </recommendedName>
</protein>
<evidence type="ECO:0000259" key="4">
    <source>
        <dbReference type="Pfam" id="PF00441"/>
    </source>
</evidence>
<dbReference type="InterPro" id="IPR009075">
    <property type="entry name" value="AcylCo_DH/oxidase_C"/>
</dbReference>
<evidence type="ECO:0000256" key="2">
    <source>
        <dbReference type="ARBA" id="ARBA00022827"/>
    </source>
</evidence>
<comment type="caution">
    <text evidence="5">The sequence shown here is derived from an EMBL/GenBank/DDBJ whole genome shotgun (WGS) entry which is preliminary data.</text>
</comment>
<feature type="non-terminal residue" evidence="5">
    <location>
        <position position="1"/>
    </location>
</feature>
<feature type="domain" description="Acyl-CoA dehydrogenase/oxidase C-terminal" evidence="4">
    <location>
        <begin position="16"/>
        <end position="150"/>
    </location>
</feature>
<evidence type="ECO:0000313" key="5">
    <source>
        <dbReference type="EMBL" id="GAG24482.1"/>
    </source>
</evidence>
<dbReference type="AlphaFoldDB" id="X0WMP7"/>
<keyword evidence="3" id="KW-0560">Oxidoreductase</keyword>